<evidence type="ECO:0000259" key="5">
    <source>
        <dbReference type="SMART" id="SM00983"/>
    </source>
</evidence>
<dbReference type="SUPFAM" id="SSF63999">
    <property type="entry name" value="Thiamin pyrophosphokinase, catalytic domain"/>
    <property type="match status" value="1"/>
</dbReference>
<dbReference type="InterPro" id="IPR006282">
    <property type="entry name" value="Thi_PPkinase"/>
</dbReference>
<dbReference type="SUPFAM" id="SSF63862">
    <property type="entry name" value="Thiamin pyrophosphokinase, substrate-binding domain"/>
    <property type="match status" value="1"/>
</dbReference>
<dbReference type="Gene3D" id="2.60.120.320">
    <property type="entry name" value="Thiamin pyrophosphokinase, thiamin-binding domain"/>
    <property type="match status" value="1"/>
</dbReference>
<name>A0A914E7M3_9BILA</name>
<dbReference type="NCBIfam" id="TIGR01378">
    <property type="entry name" value="thi_PPkinase"/>
    <property type="match status" value="1"/>
</dbReference>
<dbReference type="WBParaSite" id="ACRNAN_scaffold625.g19771.t1">
    <property type="protein sequence ID" value="ACRNAN_scaffold625.g19771.t1"/>
    <property type="gene ID" value="ACRNAN_scaffold625.g19771"/>
</dbReference>
<dbReference type="InterPro" id="IPR007371">
    <property type="entry name" value="TPK_catalytic"/>
</dbReference>
<evidence type="ECO:0000256" key="2">
    <source>
        <dbReference type="ARBA" id="ARBA00022741"/>
    </source>
</evidence>
<sequence>MDDQGRQEITQLWRNLWNGASIRACTNNSAELVCCYAHNNEMKAPTMICGEIDQLHPEAKKCFTKANLCEYCSEEKNHLTRCLECVAQLPEIQGRKCDCIVVLGGFSGRLDHILGDLNALFSTQVHVKIPIYAIDGNNLITILTHEGGKFEILVDPHKTTRKCGLVPLKRPHVTAHGLKWDINNEEMHFGGVISTSNEITSDKVEISTTGPVVFNMELANVC</sequence>
<evidence type="ECO:0000313" key="6">
    <source>
        <dbReference type="Proteomes" id="UP000887540"/>
    </source>
</evidence>
<keyword evidence="3" id="KW-0418">Kinase</keyword>
<dbReference type="GO" id="GO:0006772">
    <property type="term" value="P:thiamine metabolic process"/>
    <property type="evidence" value="ECO:0007669"/>
    <property type="project" value="InterPro"/>
</dbReference>
<proteinExistence type="predicted"/>
<dbReference type="PANTHER" id="PTHR13622:SF8">
    <property type="entry name" value="THIAMIN PYROPHOSPHOKINASE 1"/>
    <property type="match status" value="1"/>
</dbReference>
<dbReference type="CDD" id="cd07995">
    <property type="entry name" value="TPK"/>
    <property type="match status" value="1"/>
</dbReference>
<dbReference type="Pfam" id="PF04263">
    <property type="entry name" value="TPK_catalytic"/>
    <property type="match status" value="1"/>
</dbReference>
<dbReference type="Gene3D" id="3.40.50.10240">
    <property type="entry name" value="Thiamin pyrophosphokinase, catalytic domain"/>
    <property type="match status" value="1"/>
</dbReference>
<dbReference type="InterPro" id="IPR036371">
    <property type="entry name" value="TPK_B1-bd_sf"/>
</dbReference>
<dbReference type="Pfam" id="PF04265">
    <property type="entry name" value="TPK_B1_binding"/>
    <property type="match status" value="1"/>
</dbReference>
<organism evidence="6 7">
    <name type="scientific">Acrobeloides nanus</name>
    <dbReference type="NCBI Taxonomy" id="290746"/>
    <lineage>
        <taxon>Eukaryota</taxon>
        <taxon>Metazoa</taxon>
        <taxon>Ecdysozoa</taxon>
        <taxon>Nematoda</taxon>
        <taxon>Chromadorea</taxon>
        <taxon>Rhabditida</taxon>
        <taxon>Tylenchina</taxon>
        <taxon>Cephalobomorpha</taxon>
        <taxon>Cephaloboidea</taxon>
        <taxon>Cephalobidae</taxon>
        <taxon>Acrobeloides</taxon>
    </lineage>
</organism>
<evidence type="ECO:0000256" key="3">
    <source>
        <dbReference type="ARBA" id="ARBA00022777"/>
    </source>
</evidence>
<keyword evidence="4" id="KW-0067">ATP-binding</keyword>
<accession>A0A914E7M3</accession>
<dbReference type="AlphaFoldDB" id="A0A914E7M3"/>
<dbReference type="GO" id="GO:0030975">
    <property type="term" value="F:thiamine binding"/>
    <property type="evidence" value="ECO:0007669"/>
    <property type="project" value="InterPro"/>
</dbReference>
<evidence type="ECO:0000256" key="4">
    <source>
        <dbReference type="ARBA" id="ARBA00022840"/>
    </source>
</evidence>
<dbReference type="SMART" id="SM00983">
    <property type="entry name" value="TPK_B1_binding"/>
    <property type="match status" value="1"/>
</dbReference>
<dbReference type="PANTHER" id="PTHR13622">
    <property type="entry name" value="THIAMIN PYROPHOSPHOKINASE"/>
    <property type="match status" value="1"/>
</dbReference>
<dbReference type="InterPro" id="IPR007373">
    <property type="entry name" value="Thiamin_PyroPKinase_B1-bd"/>
</dbReference>
<keyword evidence="6" id="KW-1185">Reference proteome</keyword>
<keyword evidence="2" id="KW-0547">Nucleotide-binding</keyword>
<evidence type="ECO:0000313" key="7">
    <source>
        <dbReference type="WBParaSite" id="ACRNAN_scaffold625.g19771.t1"/>
    </source>
</evidence>
<reference evidence="7" key="1">
    <citation type="submission" date="2022-11" db="UniProtKB">
        <authorList>
            <consortium name="WormBaseParasite"/>
        </authorList>
    </citation>
    <scope>IDENTIFICATION</scope>
</reference>
<dbReference type="Proteomes" id="UP000887540">
    <property type="component" value="Unplaced"/>
</dbReference>
<dbReference type="GO" id="GO:0016301">
    <property type="term" value="F:kinase activity"/>
    <property type="evidence" value="ECO:0007669"/>
    <property type="project" value="UniProtKB-KW"/>
</dbReference>
<dbReference type="GO" id="GO:0009229">
    <property type="term" value="P:thiamine diphosphate biosynthetic process"/>
    <property type="evidence" value="ECO:0007669"/>
    <property type="project" value="InterPro"/>
</dbReference>
<dbReference type="GO" id="GO:0005524">
    <property type="term" value="F:ATP binding"/>
    <property type="evidence" value="ECO:0007669"/>
    <property type="project" value="UniProtKB-KW"/>
</dbReference>
<dbReference type="GO" id="GO:0004788">
    <property type="term" value="F:thiamine diphosphokinase activity"/>
    <property type="evidence" value="ECO:0007669"/>
    <property type="project" value="InterPro"/>
</dbReference>
<dbReference type="InterPro" id="IPR036759">
    <property type="entry name" value="TPK_catalytic_sf"/>
</dbReference>
<evidence type="ECO:0000256" key="1">
    <source>
        <dbReference type="ARBA" id="ARBA00022679"/>
    </source>
</evidence>
<dbReference type="FunFam" id="2.60.120.320:FF:000001">
    <property type="entry name" value="Thiamine pyrophosphokinase"/>
    <property type="match status" value="1"/>
</dbReference>
<feature type="domain" description="Thiamin pyrophosphokinase thiamin-binding" evidence="5">
    <location>
        <begin position="148"/>
        <end position="212"/>
    </location>
</feature>
<keyword evidence="1" id="KW-0808">Transferase</keyword>
<protein>
    <submittedName>
        <fullName evidence="7">Thiamine diphosphokinase</fullName>
    </submittedName>
</protein>